<reference evidence="2" key="2">
    <citation type="journal article" date="2007" name="Science">
        <title>Draft genome sequence of the sexually transmitted pathogen Trichomonas vaginalis.</title>
        <authorList>
            <person name="Carlton J.M."/>
            <person name="Hirt R.P."/>
            <person name="Silva J.C."/>
            <person name="Delcher A.L."/>
            <person name="Schatz M."/>
            <person name="Zhao Q."/>
            <person name="Wortman J.R."/>
            <person name="Bidwell S.L."/>
            <person name="Alsmark U.C.M."/>
            <person name="Besteiro S."/>
            <person name="Sicheritz-Ponten T."/>
            <person name="Noel C.J."/>
            <person name="Dacks J.B."/>
            <person name="Foster P.G."/>
            <person name="Simillion C."/>
            <person name="Van de Peer Y."/>
            <person name="Miranda-Saavedra D."/>
            <person name="Barton G.J."/>
            <person name="Westrop G.D."/>
            <person name="Mueller S."/>
            <person name="Dessi D."/>
            <person name="Fiori P.L."/>
            <person name="Ren Q."/>
            <person name="Paulsen I."/>
            <person name="Zhang H."/>
            <person name="Bastida-Corcuera F.D."/>
            <person name="Simoes-Barbosa A."/>
            <person name="Brown M.T."/>
            <person name="Hayes R.D."/>
            <person name="Mukherjee M."/>
            <person name="Okumura C.Y."/>
            <person name="Schneider R."/>
            <person name="Smith A.J."/>
            <person name="Vanacova S."/>
            <person name="Villalvazo M."/>
            <person name="Haas B.J."/>
            <person name="Pertea M."/>
            <person name="Feldblyum T.V."/>
            <person name="Utterback T.R."/>
            <person name="Shu C.L."/>
            <person name="Osoegawa K."/>
            <person name="de Jong P.J."/>
            <person name="Hrdy I."/>
            <person name="Horvathova L."/>
            <person name="Zubacova Z."/>
            <person name="Dolezal P."/>
            <person name="Malik S.B."/>
            <person name="Logsdon J.M. Jr."/>
            <person name="Henze K."/>
            <person name="Gupta A."/>
            <person name="Wang C.C."/>
            <person name="Dunne R.L."/>
            <person name="Upcroft J.A."/>
            <person name="Upcroft P."/>
            <person name="White O."/>
            <person name="Salzberg S.L."/>
            <person name="Tang P."/>
            <person name="Chiu C.-H."/>
            <person name="Lee Y.-S."/>
            <person name="Embley T.M."/>
            <person name="Coombs G.H."/>
            <person name="Mottram J.C."/>
            <person name="Tachezy J."/>
            <person name="Fraser-Liggett C.M."/>
            <person name="Johnson P.J."/>
        </authorList>
    </citation>
    <scope>NUCLEOTIDE SEQUENCE [LARGE SCALE GENOMIC DNA]</scope>
    <source>
        <strain evidence="2">G3</strain>
    </source>
</reference>
<sequence>MFFGIPEEEIESVSGLGPALSVAEMLSSKYPSISNAFLKYCSQLIENSIVMFDGEPSFIKLKEKVDSHIKESKIAKINELEKFADDLIQKYNKNPTVPELPKIAYMTYCVTSIHGPLKPEISKKLIAAQSIKPKPVPTQETTSTHSHQKIHQPTKSQDIHATQPTKPAHTPLTSKAASSTVDKPLPTMLADIAREAFKHHDADIAMAALVAAIKELEKQ</sequence>
<name>A2G026_TRIV3</name>
<dbReference type="SMR" id="A2G026"/>
<dbReference type="VEuPathDB" id="TrichDB:TVAG_324770"/>
<feature type="compositionally biased region" description="Polar residues" evidence="1">
    <location>
        <begin position="153"/>
        <end position="180"/>
    </location>
</feature>
<evidence type="ECO:0000313" key="2">
    <source>
        <dbReference type="EMBL" id="EAX89498.1"/>
    </source>
</evidence>
<dbReference type="RefSeq" id="XP_001302428.1">
    <property type="nucleotide sequence ID" value="XM_001302427.1"/>
</dbReference>
<proteinExistence type="predicted"/>
<accession>A2G026</accession>
<dbReference type="VEuPathDB" id="TrichDB:TVAGG3_0081370"/>
<evidence type="ECO:0000256" key="1">
    <source>
        <dbReference type="SAM" id="MobiDB-lite"/>
    </source>
</evidence>
<dbReference type="Proteomes" id="UP000001542">
    <property type="component" value="Unassembled WGS sequence"/>
</dbReference>
<gene>
    <name evidence="2" type="ORF">TVAG_324770</name>
</gene>
<dbReference type="InParanoid" id="A2G026"/>
<dbReference type="EMBL" id="DS114195">
    <property type="protein sequence ID" value="EAX89498.1"/>
    <property type="molecule type" value="Genomic_DNA"/>
</dbReference>
<reference evidence="2" key="1">
    <citation type="submission" date="2006-10" db="EMBL/GenBank/DDBJ databases">
        <authorList>
            <person name="Amadeo P."/>
            <person name="Zhao Q."/>
            <person name="Wortman J."/>
            <person name="Fraser-Liggett C."/>
            <person name="Carlton J."/>
        </authorList>
    </citation>
    <scope>NUCLEOTIDE SEQUENCE</scope>
    <source>
        <strain evidence="2">G3</strain>
    </source>
</reference>
<organism evidence="2 3">
    <name type="scientific">Trichomonas vaginalis (strain ATCC PRA-98 / G3)</name>
    <dbReference type="NCBI Taxonomy" id="412133"/>
    <lineage>
        <taxon>Eukaryota</taxon>
        <taxon>Metamonada</taxon>
        <taxon>Parabasalia</taxon>
        <taxon>Trichomonadida</taxon>
        <taxon>Trichomonadidae</taxon>
        <taxon>Trichomonas</taxon>
    </lineage>
</organism>
<dbReference type="KEGG" id="tva:4747169"/>
<keyword evidence="3" id="KW-1185">Reference proteome</keyword>
<evidence type="ECO:0000313" key="3">
    <source>
        <dbReference type="Proteomes" id="UP000001542"/>
    </source>
</evidence>
<feature type="region of interest" description="Disordered" evidence="1">
    <location>
        <begin position="131"/>
        <end position="180"/>
    </location>
</feature>
<dbReference type="AlphaFoldDB" id="A2G026"/>
<protein>
    <submittedName>
        <fullName evidence="2">Uncharacterized protein</fullName>
    </submittedName>
</protein>